<keyword evidence="4" id="KW-0238">DNA-binding</keyword>
<evidence type="ECO:0000256" key="1">
    <source>
        <dbReference type="ARBA" id="ARBA00022814"/>
    </source>
</evidence>
<keyword evidence="1 4" id="KW-0889">Transcription antitermination</keyword>
<dbReference type="STRING" id="553385.GCA_000591415_01846"/>
<name>A0A558HXM3_9GAMM</name>
<dbReference type="GO" id="GO:0005829">
    <property type="term" value="C:cytosol"/>
    <property type="evidence" value="ECO:0007669"/>
    <property type="project" value="TreeGrafter"/>
</dbReference>
<evidence type="ECO:0000259" key="5">
    <source>
        <dbReference type="SMART" id="SM00738"/>
    </source>
</evidence>
<dbReference type="Proteomes" id="UP000319941">
    <property type="component" value="Unassembled WGS sequence"/>
</dbReference>
<dbReference type="OrthoDB" id="9790639at2"/>
<dbReference type="NCBIfam" id="NF006534">
    <property type="entry name" value="PRK09014.1"/>
    <property type="match status" value="1"/>
</dbReference>
<evidence type="ECO:0000256" key="2">
    <source>
        <dbReference type="ARBA" id="ARBA00023015"/>
    </source>
</evidence>
<sequence>MSEARDAAKARWYLIQCKGGESFRAAENLTNQGFHVFHPLLEVEKKRGSKLRWVEEPLFPYYLFIRLDQVDDNWRPIRSTRGVLKLVSFGTTPTAVSTLLVEALMASGESRKGQPAENVYFRAGEQVEIIDGSLTSLSGVFESSKGDERVIVLLNLINQQQRIELSSRQLRRSEH</sequence>
<dbReference type="NCBIfam" id="TIGR01955">
    <property type="entry name" value="RfaH"/>
    <property type="match status" value="1"/>
</dbReference>
<dbReference type="Pfam" id="PF02357">
    <property type="entry name" value="NusG"/>
    <property type="match status" value="1"/>
</dbReference>
<organism evidence="6 7">
    <name type="scientific">Cobetia crustatorum</name>
    <dbReference type="NCBI Taxonomy" id="553385"/>
    <lineage>
        <taxon>Bacteria</taxon>
        <taxon>Pseudomonadati</taxon>
        <taxon>Pseudomonadota</taxon>
        <taxon>Gammaproteobacteria</taxon>
        <taxon>Oceanospirillales</taxon>
        <taxon>Halomonadaceae</taxon>
        <taxon>Cobetia</taxon>
    </lineage>
</organism>
<dbReference type="GO" id="GO:0001073">
    <property type="term" value="F:transcription antitermination factor activity, DNA binding"/>
    <property type="evidence" value="ECO:0007669"/>
    <property type="project" value="UniProtKB-UniRule"/>
</dbReference>
<dbReference type="EMBL" id="VNFH01000001">
    <property type="protein sequence ID" value="TVU73871.1"/>
    <property type="molecule type" value="Genomic_DNA"/>
</dbReference>
<dbReference type="InterPro" id="IPR010215">
    <property type="entry name" value="Transcription_antiterm_RfaH"/>
</dbReference>
<dbReference type="PANTHER" id="PTHR30265">
    <property type="entry name" value="RHO-INTERACTING TRANSCRIPTION TERMINATION FACTOR NUSG"/>
    <property type="match status" value="1"/>
</dbReference>
<evidence type="ECO:0000313" key="6">
    <source>
        <dbReference type="EMBL" id="TVU73871.1"/>
    </source>
</evidence>
<dbReference type="SMART" id="SM00738">
    <property type="entry name" value="NGN"/>
    <property type="match status" value="1"/>
</dbReference>
<keyword evidence="7" id="KW-1185">Reference proteome</keyword>
<accession>A0A558HXM3</accession>
<dbReference type="AlphaFoldDB" id="A0A558HXM3"/>
<reference evidence="6 7" key="1">
    <citation type="submission" date="2019-07" db="EMBL/GenBank/DDBJ databases">
        <title>Diversity of Bacteria from Kongsfjorden, Arctic.</title>
        <authorList>
            <person name="Yu Y."/>
        </authorList>
    </citation>
    <scope>NUCLEOTIDE SEQUENCE [LARGE SCALE GENOMIC DNA]</scope>
    <source>
        <strain evidence="6 7">SM1923</strain>
    </source>
</reference>
<keyword evidence="3 4" id="KW-0804">Transcription</keyword>
<evidence type="ECO:0000256" key="3">
    <source>
        <dbReference type="ARBA" id="ARBA00023163"/>
    </source>
</evidence>
<comment type="similarity">
    <text evidence="4">Belongs to the RfaH family.</text>
</comment>
<comment type="subunit">
    <text evidence="4">Interacts with both the nontemplate DNA and the RNA polymerase (RNAP).</text>
</comment>
<keyword evidence="2 4" id="KW-0805">Transcription regulation</keyword>
<comment type="caution">
    <text evidence="6">The sequence shown here is derived from an EMBL/GenBank/DDBJ whole genome shotgun (WGS) entry which is preliminary data.</text>
</comment>
<dbReference type="PANTHER" id="PTHR30265:SF7">
    <property type="entry name" value="TRANSCRIPTION ANTITERMINATION PROTEIN RFAH"/>
    <property type="match status" value="1"/>
</dbReference>
<dbReference type="InterPro" id="IPR043425">
    <property type="entry name" value="NusG-like"/>
</dbReference>
<proteinExistence type="inferred from homology"/>
<dbReference type="GO" id="GO:0006354">
    <property type="term" value="P:DNA-templated transcription elongation"/>
    <property type="evidence" value="ECO:0007669"/>
    <property type="project" value="InterPro"/>
</dbReference>
<dbReference type="InterPro" id="IPR006645">
    <property type="entry name" value="NGN-like_dom"/>
</dbReference>
<dbReference type="HAMAP" id="MF_00951">
    <property type="entry name" value="RfaH"/>
    <property type="match status" value="1"/>
</dbReference>
<dbReference type="GO" id="GO:0003677">
    <property type="term" value="F:DNA binding"/>
    <property type="evidence" value="ECO:0007669"/>
    <property type="project" value="UniProtKB-UniRule"/>
</dbReference>
<dbReference type="SUPFAM" id="SSF82679">
    <property type="entry name" value="N-utilization substance G protein NusG, N-terminal domain"/>
    <property type="match status" value="1"/>
</dbReference>
<dbReference type="CDD" id="cd09892">
    <property type="entry name" value="NGN_SP_RfaH"/>
    <property type="match status" value="1"/>
</dbReference>
<dbReference type="InterPro" id="IPR008991">
    <property type="entry name" value="Translation_prot_SH3-like_sf"/>
</dbReference>
<evidence type="ECO:0000256" key="4">
    <source>
        <dbReference type="HAMAP-Rule" id="MF_00951"/>
    </source>
</evidence>
<dbReference type="InterPro" id="IPR036735">
    <property type="entry name" value="NGN_dom_sf"/>
</dbReference>
<evidence type="ECO:0000313" key="7">
    <source>
        <dbReference type="Proteomes" id="UP000319941"/>
    </source>
</evidence>
<gene>
    <name evidence="4 6" type="primary">rfaH</name>
    <name evidence="6" type="ORF">FQP86_02035</name>
</gene>
<dbReference type="Gene3D" id="3.30.70.940">
    <property type="entry name" value="NusG, N-terminal domain"/>
    <property type="match status" value="1"/>
</dbReference>
<dbReference type="SUPFAM" id="SSF50104">
    <property type="entry name" value="Translation proteins SH3-like domain"/>
    <property type="match status" value="1"/>
</dbReference>
<feature type="domain" description="NusG-like N-terminal" evidence="5">
    <location>
        <begin position="9"/>
        <end position="108"/>
    </location>
</feature>
<dbReference type="RefSeq" id="WP_144726433.1">
    <property type="nucleotide sequence ID" value="NZ_CAWOWR010000001.1"/>
</dbReference>
<protein>
    <recommendedName>
        <fullName evidence="4">Transcription antitermination protein RfaH</fullName>
    </recommendedName>
</protein>
<comment type="function">
    <text evidence="4">Enhances distal genes transcription elongation in a specialized subset of operons that encode extracytoplasmic components.</text>
</comment>